<dbReference type="Proteomes" id="UP001524501">
    <property type="component" value="Unassembled WGS sequence"/>
</dbReference>
<protein>
    <submittedName>
        <fullName evidence="2">Helix-turn-helix domain-containing protein</fullName>
    </submittedName>
</protein>
<dbReference type="EMBL" id="JANFQF010000008">
    <property type="protein sequence ID" value="MCQ4119850.1"/>
    <property type="molecule type" value="Genomic_DNA"/>
</dbReference>
<sequence length="86" mass="9466">MAQSPRRVGSYTVAVAEELRAAVERLELTHVDISERTGIPRSTVGKILSGKRAMDVEEIALLAAAVKMSVRKLMTAAEERQRSEQD</sequence>
<accession>A0ABT1QDP8</accession>
<evidence type="ECO:0000313" key="2">
    <source>
        <dbReference type="EMBL" id="MCQ4119850.1"/>
    </source>
</evidence>
<gene>
    <name evidence="2" type="ORF">NOF53_11825</name>
</gene>
<proteinExistence type="predicted"/>
<dbReference type="SUPFAM" id="SSF47413">
    <property type="entry name" value="lambda repressor-like DNA-binding domains"/>
    <property type="match status" value="1"/>
</dbReference>
<evidence type="ECO:0000259" key="1">
    <source>
        <dbReference type="PROSITE" id="PS50943"/>
    </source>
</evidence>
<dbReference type="InterPro" id="IPR001387">
    <property type="entry name" value="Cro/C1-type_HTH"/>
</dbReference>
<reference evidence="2 3" key="1">
    <citation type="submission" date="2022-07" db="EMBL/GenBank/DDBJ databases">
        <title>Degradation activity of malathion, p-nitrophenol and potential low-temperature adaptation strategy of Rhodococcus sp. FXJ9.536.</title>
        <authorList>
            <person name="Huang J."/>
            <person name="Huang Y."/>
        </authorList>
    </citation>
    <scope>NUCLEOTIDE SEQUENCE [LARGE SCALE GENOMIC DNA]</scope>
    <source>
        <strain evidence="2 3">FXJ9.536</strain>
    </source>
</reference>
<dbReference type="SMART" id="SM00530">
    <property type="entry name" value="HTH_XRE"/>
    <property type="match status" value="1"/>
</dbReference>
<dbReference type="CDD" id="cd00093">
    <property type="entry name" value="HTH_XRE"/>
    <property type="match status" value="1"/>
</dbReference>
<dbReference type="PROSITE" id="PS50943">
    <property type="entry name" value="HTH_CROC1"/>
    <property type="match status" value="1"/>
</dbReference>
<keyword evidence="3" id="KW-1185">Reference proteome</keyword>
<name>A0ABT1QDP8_9NOCA</name>
<organism evidence="2 3">
    <name type="scientific">Rhodococcus tibetensis</name>
    <dbReference type="NCBI Taxonomy" id="2965064"/>
    <lineage>
        <taxon>Bacteria</taxon>
        <taxon>Bacillati</taxon>
        <taxon>Actinomycetota</taxon>
        <taxon>Actinomycetes</taxon>
        <taxon>Mycobacteriales</taxon>
        <taxon>Nocardiaceae</taxon>
        <taxon>Rhodococcus</taxon>
    </lineage>
</organism>
<dbReference type="Pfam" id="PF13560">
    <property type="entry name" value="HTH_31"/>
    <property type="match status" value="1"/>
</dbReference>
<evidence type="ECO:0000313" key="3">
    <source>
        <dbReference type="Proteomes" id="UP001524501"/>
    </source>
</evidence>
<dbReference type="RefSeq" id="WP_255968390.1">
    <property type="nucleotide sequence ID" value="NZ_JANFQF010000008.1"/>
</dbReference>
<dbReference type="Gene3D" id="1.10.260.40">
    <property type="entry name" value="lambda repressor-like DNA-binding domains"/>
    <property type="match status" value="1"/>
</dbReference>
<comment type="caution">
    <text evidence="2">The sequence shown here is derived from an EMBL/GenBank/DDBJ whole genome shotgun (WGS) entry which is preliminary data.</text>
</comment>
<dbReference type="InterPro" id="IPR010982">
    <property type="entry name" value="Lambda_DNA-bd_dom_sf"/>
</dbReference>
<feature type="domain" description="HTH cro/C1-type" evidence="1">
    <location>
        <begin position="19"/>
        <end position="73"/>
    </location>
</feature>